<sequence>MGLLSTHHHRHTKKVYEKSNINITEKRAPTDESVKLLKEFQEKAIKNLIDSVRINTMGIDVMVFIFNQEMITDEVELMVSFNINGNNYRLVEKIFRGEYQNGIRKKLGHLDFSRAVSYTIHEILSKAIAREIMLKAPQMNEILRSLKSH</sequence>
<evidence type="ECO:0000313" key="1">
    <source>
        <dbReference type="EMBL" id="AGO49670.1"/>
    </source>
</evidence>
<proteinExistence type="predicted"/>
<accession>S0A4G2</accession>
<dbReference type="RefSeq" id="YP_008242085.1">
    <property type="nucleotide sequence ID" value="NC_021803.1"/>
</dbReference>
<dbReference type="Proteomes" id="UP000014736">
    <property type="component" value="Segment"/>
</dbReference>
<reference evidence="2" key="2">
    <citation type="submission" date="2013-03" db="EMBL/GenBank/DDBJ databases">
        <title>The Cellulophaga phages: a novel, diverse, and globally ubiquitous model system.</title>
        <authorList>
            <person name="Holmfeldt K."/>
            <person name="Solonenko N."/>
            <person name="Shah M."/>
            <person name="Corrier K."/>
            <person name="Riemann L."/>
            <person name="VerBerkmoes N.C."/>
            <person name="Sullivan M.B."/>
        </authorList>
    </citation>
    <scope>NUCLEOTIDE SEQUENCE [LARGE SCALE GENOMIC DNA]</scope>
</reference>
<gene>
    <name evidence="1" type="ORF">Phi13:2_gp060</name>
</gene>
<organism evidence="1 2">
    <name type="scientific">Cellulophaga phage phi13:2</name>
    <dbReference type="NCBI Taxonomy" id="1328030"/>
    <lineage>
        <taxon>Viruses</taxon>
        <taxon>Duplodnaviria</taxon>
        <taxon>Heunggongvirae</taxon>
        <taxon>Uroviricota</taxon>
        <taxon>Caudoviricetes</taxon>
        <taxon>Pachyviridae</taxon>
        <taxon>Baltivirus</taxon>
        <taxon>Baltivirus phi13duo</taxon>
    </lineage>
</organism>
<keyword evidence="2" id="KW-1185">Reference proteome</keyword>
<dbReference type="KEGG" id="vg:16881405"/>
<protein>
    <submittedName>
        <fullName evidence="1">Uncharacterized protein</fullName>
    </submittedName>
</protein>
<dbReference type="EMBL" id="KC821633">
    <property type="protein sequence ID" value="AGO49670.1"/>
    <property type="molecule type" value="Genomic_DNA"/>
</dbReference>
<evidence type="ECO:0000313" key="2">
    <source>
        <dbReference type="Proteomes" id="UP000014736"/>
    </source>
</evidence>
<reference evidence="1 2" key="1">
    <citation type="journal article" date="2013" name="Proc. Natl. Acad. Sci. U.S.A.">
        <title>Twelve previously unknown phage genera are ubiquitous in global oceans.</title>
        <authorList>
            <person name="Holmfeldt K."/>
            <person name="Solonenko N."/>
            <person name="Shah M."/>
            <person name="Corrier K."/>
            <person name="Riemann L."/>
            <person name="Verberkmoes N.C."/>
            <person name="Sullivan M.B."/>
        </authorList>
    </citation>
    <scope>NUCLEOTIDE SEQUENCE [LARGE SCALE GENOMIC DNA]</scope>
    <source>
        <strain evidence="1">Phi13:2</strain>
    </source>
</reference>
<dbReference type="GeneID" id="16881405"/>
<name>S0A4G2_9CAUD</name>